<keyword evidence="1" id="KW-1015">Disulfide bond</keyword>
<dbReference type="EMBL" id="NHOQ01001666">
    <property type="protein sequence ID" value="PWA23260.1"/>
    <property type="molecule type" value="Genomic_DNA"/>
</dbReference>
<evidence type="ECO:0000313" key="5">
    <source>
        <dbReference type="Proteomes" id="UP000250572"/>
    </source>
</evidence>
<evidence type="ECO:0000313" key="4">
    <source>
        <dbReference type="EMBL" id="PWA23260.1"/>
    </source>
</evidence>
<keyword evidence="2" id="KW-0732">Signal</keyword>
<gene>
    <name evidence="4" type="ORF">CCH79_00018973</name>
</gene>
<organism evidence="4 5">
    <name type="scientific">Gambusia affinis</name>
    <name type="common">Western mosquitofish</name>
    <name type="synonym">Heterandria affinis</name>
    <dbReference type="NCBI Taxonomy" id="33528"/>
    <lineage>
        <taxon>Eukaryota</taxon>
        <taxon>Metazoa</taxon>
        <taxon>Chordata</taxon>
        <taxon>Craniata</taxon>
        <taxon>Vertebrata</taxon>
        <taxon>Euteleostomi</taxon>
        <taxon>Actinopterygii</taxon>
        <taxon>Neopterygii</taxon>
        <taxon>Teleostei</taxon>
        <taxon>Neoteleostei</taxon>
        <taxon>Acanthomorphata</taxon>
        <taxon>Ovalentaria</taxon>
        <taxon>Atherinomorphae</taxon>
        <taxon>Cyprinodontiformes</taxon>
        <taxon>Poeciliidae</taxon>
        <taxon>Poeciliinae</taxon>
        <taxon>Gambusia</taxon>
    </lineage>
</organism>
<evidence type="ECO:0000256" key="1">
    <source>
        <dbReference type="ARBA" id="ARBA00023157"/>
    </source>
</evidence>
<evidence type="ECO:0000259" key="3">
    <source>
        <dbReference type="PROSITE" id="PS50041"/>
    </source>
</evidence>
<proteinExistence type="predicted"/>
<dbReference type="PROSITE" id="PS00615">
    <property type="entry name" value="C_TYPE_LECTIN_1"/>
    <property type="match status" value="2"/>
</dbReference>
<dbReference type="Gene3D" id="3.10.100.10">
    <property type="entry name" value="Mannose-Binding Protein A, subunit A"/>
    <property type="match status" value="2"/>
</dbReference>
<dbReference type="SUPFAM" id="SSF56436">
    <property type="entry name" value="C-type lectin-like"/>
    <property type="match status" value="2"/>
</dbReference>
<dbReference type="Pfam" id="PF00059">
    <property type="entry name" value="Lectin_C"/>
    <property type="match status" value="2"/>
</dbReference>
<dbReference type="STRING" id="33528.ENSGAFP00000026287"/>
<evidence type="ECO:0000256" key="2">
    <source>
        <dbReference type="SAM" id="SignalP"/>
    </source>
</evidence>
<protein>
    <recommendedName>
        <fullName evidence="3">C-type lectin domain-containing protein</fullName>
    </recommendedName>
</protein>
<dbReference type="AlphaFoldDB" id="A0A315VJS8"/>
<keyword evidence="5" id="KW-1185">Reference proteome</keyword>
<feature type="chain" id="PRO_5016272152" description="C-type lectin domain-containing protein" evidence="2">
    <location>
        <begin position="26"/>
        <end position="454"/>
    </location>
</feature>
<dbReference type="PANTHER" id="PTHR45784">
    <property type="entry name" value="C-TYPE LECTIN DOMAIN FAMILY 20 MEMBER A-RELATED"/>
    <property type="match status" value="1"/>
</dbReference>
<dbReference type="PROSITE" id="PS50041">
    <property type="entry name" value="C_TYPE_LECTIN_2"/>
    <property type="match status" value="2"/>
</dbReference>
<dbReference type="SMART" id="SM00034">
    <property type="entry name" value="CLECT"/>
    <property type="match status" value="2"/>
</dbReference>
<feature type="signal peptide" evidence="2">
    <location>
        <begin position="1"/>
        <end position="25"/>
    </location>
</feature>
<name>A0A315VJS8_GAMAF</name>
<dbReference type="InterPro" id="IPR016186">
    <property type="entry name" value="C-type_lectin-like/link_sf"/>
</dbReference>
<accession>A0A315VJS8</accession>
<sequence>MNRISVTGAAGSSWFLLVLLVPADPVPFAQPGLVLPLARLGSLRQNLQDDGLKGNLSWKQKRLSILKALIHQVRDHRLETSGDGRMEKVLLYITGASGFTWKLHHPGSPQGKESPQHNAATTMMNMTRVALWVVSTLAKIHFHFVYEPMIWSDAQSYCRKTYTDLVTVDSAKVVTTLRIMVDSNKMATITDAWIGLYDDVDNWRWSLSDDTFYQNSEALYRNWPSGQPDNSQGGEGCLEMLGNGEWNDNDCDNLRKVICSTVSGQTATFRLINTFMNWTQAQSYCRTHHTDLASVRHSADNENIKAAKPAGEAVWLGLFRDRWKWSTGSLLTYSYWGSGEPNGPVENCAIMDFTNSGRWVDEECRLTKPFICSDEVPSTNHVMKVKLVGSSSVDLKDGAVQGGLLNQVQHASHSIWLQLQQKLKDQGVTAEIRLRWMKQPDGNVFYQEKQDDQN</sequence>
<dbReference type="PANTHER" id="PTHR45784:SF3">
    <property type="entry name" value="C-TYPE LECTIN DOMAIN FAMILY 4 MEMBER K-LIKE-RELATED"/>
    <property type="match status" value="1"/>
</dbReference>
<feature type="domain" description="C-type lectin" evidence="3">
    <location>
        <begin position="142"/>
        <end position="260"/>
    </location>
</feature>
<dbReference type="Proteomes" id="UP000250572">
    <property type="component" value="Unassembled WGS sequence"/>
</dbReference>
<dbReference type="InterPro" id="IPR001304">
    <property type="entry name" value="C-type_lectin-like"/>
</dbReference>
<reference evidence="4 5" key="1">
    <citation type="journal article" date="2018" name="G3 (Bethesda)">
        <title>A High-Quality Reference Genome for the Invasive Mosquitofish Gambusia affinis Using a Chicago Library.</title>
        <authorList>
            <person name="Hoffberg S.L."/>
            <person name="Troendle N.J."/>
            <person name="Glenn T.C."/>
            <person name="Mahmud O."/>
            <person name="Louha S."/>
            <person name="Chalopin D."/>
            <person name="Bennetzen J.L."/>
            <person name="Mauricio R."/>
        </authorList>
    </citation>
    <scope>NUCLEOTIDE SEQUENCE [LARGE SCALE GENOMIC DNA]</scope>
    <source>
        <strain evidence="4">NE01/NJP1002.9</strain>
        <tissue evidence="4">Muscle</tissue>
    </source>
</reference>
<feature type="domain" description="C-type lectin" evidence="3">
    <location>
        <begin position="264"/>
        <end position="373"/>
    </location>
</feature>
<comment type="caution">
    <text evidence="4">The sequence shown here is derived from an EMBL/GenBank/DDBJ whole genome shotgun (WGS) entry which is preliminary data.</text>
</comment>
<dbReference type="InterPro" id="IPR016187">
    <property type="entry name" value="CTDL_fold"/>
</dbReference>
<dbReference type="InterPro" id="IPR018378">
    <property type="entry name" value="C-type_lectin_CS"/>
</dbReference>